<keyword evidence="10" id="KW-1185">Reference proteome</keyword>
<dbReference type="Pfam" id="PF00072">
    <property type="entry name" value="Response_reg"/>
    <property type="match status" value="1"/>
</dbReference>
<evidence type="ECO:0000256" key="4">
    <source>
        <dbReference type="PROSITE-ProRule" id="PRU00169"/>
    </source>
</evidence>
<dbReference type="GO" id="GO:0032993">
    <property type="term" value="C:protein-DNA complex"/>
    <property type="evidence" value="ECO:0007669"/>
    <property type="project" value="TreeGrafter"/>
</dbReference>
<evidence type="ECO:0000256" key="5">
    <source>
        <dbReference type="PROSITE-ProRule" id="PRU01091"/>
    </source>
</evidence>
<dbReference type="InterPro" id="IPR036388">
    <property type="entry name" value="WH-like_DNA-bd_sf"/>
</dbReference>
<reference evidence="10" key="1">
    <citation type="submission" date="2016-01" db="EMBL/GenBank/DDBJ databases">
        <authorList>
            <person name="Peeters C."/>
        </authorList>
    </citation>
    <scope>NUCLEOTIDE SEQUENCE [LARGE SCALE GENOMIC DNA]</scope>
</reference>
<dbReference type="SMART" id="SM00448">
    <property type="entry name" value="REC"/>
    <property type="match status" value="1"/>
</dbReference>
<dbReference type="GO" id="GO:0005829">
    <property type="term" value="C:cytosol"/>
    <property type="evidence" value="ECO:0007669"/>
    <property type="project" value="TreeGrafter"/>
</dbReference>
<keyword evidence="1 4" id="KW-0597">Phosphoprotein</keyword>
<evidence type="ECO:0000313" key="9">
    <source>
        <dbReference type="EMBL" id="SAL48084.1"/>
    </source>
</evidence>
<sequence length="292" mass="32210">MGKGGTGAQNSLHESPVSSRDGTPGERTKVRHLPHVPLGLIRLDTMRVAVLQTDPSYRNLISDVVKRLGHSCVTFGDGLVLSKALSRSTVDLLILDWNSTGLCGLDLLKSVRSSFGERVPVLFATPDGAEHNIVCALTAGADDYVVYPIRPGEFGARIEALLRRAYPATTSACLEVGPYRFDARQQTVTVRGKPVQLSGTQFRLAQLFFSNIGRVLSRDHIFAMVWGREFRETTRTIDSHVSRLRLALEIEPVNNFRLQPVYKSGYRLLHLYDEGEDSGGEHADPERAQIAA</sequence>
<dbReference type="PANTHER" id="PTHR48111:SF40">
    <property type="entry name" value="PHOSPHATE REGULON TRANSCRIPTIONAL REGULATORY PROTEIN PHOB"/>
    <property type="match status" value="1"/>
</dbReference>
<evidence type="ECO:0000259" key="7">
    <source>
        <dbReference type="PROSITE" id="PS50110"/>
    </source>
</evidence>
<evidence type="ECO:0000259" key="8">
    <source>
        <dbReference type="PROSITE" id="PS51755"/>
    </source>
</evidence>
<dbReference type="CDD" id="cd00383">
    <property type="entry name" value="trans_reg_C"/>
    <property type="match status" value="1"/>
</dbReference>
<evidence type="ECO:0000256" key="2">
    <source>
        <dbReference type="ARBA" id="ARBA00023012"/>
    </source>
</evidence>
<dbReference type="GO" id="GO:0000156">
    <property type="term" value="F:phosphorelay response regulator activity"/>
    <property type="evidence" value="ECO:0007669"/>
    <property type="project" value="TreeGrafter"/>
</dbReference>
<keyword evidence="2" id="KW-0902">Two-component regulatory system</keyword>
<evidence type="ECO:0000313" key="10">
    <source>
        <dbReference type="Proteomes" id="UP000054740"/>
    </source>
</evidence>
<dbReference type="SUPFAM" id="SSF52172">
    <property type="entry name" value="CheY-like"/>
    <property type="match status" value="1"/>
</dbReference>
<name>A0A158HUM4_CABCO</name>
<dbReference type="Gene3D" id="1.10.10.10">
    <property type="entry name" value="Winged helix-like DNA-binding domain superfamily/Winged helix DNA-binding domain"/>
    <property type="match status" value="1"/>
</dbReference>
<dbReference type="SMART" id="SM00862">
    <property type="entry name" value="Trans_reg_C"/>
    <property type="match status" value="1"/>
</dbReference>
<dbReference type="InterPro" id="IPR001789">
    <property type="entry name" value="Sig_transdc_resp-reg_receiver"/>
</dbReference>
<dbReference type="GO" id="GO:0006355">
    <property type="term" value="P:regulation of DNA-templated transcription"/>
    <property type="evidence" value="ECO:0007669"/>
    <property type="project" value="InterPro"/>
</dbReference>
<dbReference type="InterPro" id="IPR011006">
    <property type="entry name" value="CheY-like_superfamily"/>
</dbReference>
<dbReference type="EMBL" id="FCNY02000009">
    <property type="protein sequence ID" value="SAL48084.1"/>
    <property type="molecule type" value="Genomic_DNA"/>
</dbReference>
<accession>A0A158HUM4</accession>
<protein>
    <submittedName>
        <fullName evidence="9">Two component transcriptional regulator</fullName>
    </submittedName>
</protein>
<evidence type="ECO:0000256" key="3">
    <source>
        <dbReference type="ARBA" id="ARBA00023125"/>
    </source>
</evidence>
<dbReference type="PROSITE" id="PS50110">
    <property type="entry name" value="RESPONSE_REGULATORY"/>
    <property type="match status" value="1"/>
</dbReference>
<evidence type="ECO:0000256" key="6">
    <source>
        <dbReference type="SAM" id="MobiDB-lite"/>
    </source>
</evidence>
<dbReference type="Pfam" id="PF00486">
    <property type="entry name" value="Trans_reg_C"/>
    <property type="match status" value="1"/>
</dbReference>
<gene>
    <name evidence="9" type="ORF">AWB70_03832</name>
</gene>
<feature type="domain" description="OmpR/PhoB-type" evidence="8">
    <location>
        <begin position="171"/>
        <end position="270"/>
    </location>
</feature>
<dbReference type="AlphaFoldDB" id="A0A158HUM4"/>
<feature type="region of interest" description="Disordered" evidence="6">
    <location>
        <begin position="1"/>
        <end position="30"/>
    </location>
</feature>
<feature type="modified residue" description="4-aspartylphosphate" evidence="4">
    <location>
        <position position="96"/>
    </location>
</feature>
<dbReference type="InterPro" id="IPR039420">
    <property type="entry name" value="WalR-like"/>
</dbReference>
<organism evidence="9 10">
    <name type="scientific">Caballeronia cordobensis</name>
    <name type="common">Burkholderia cordobensis</name>
    <dbReference type="NCBI Taxonomy" id="1353886"/>
    <lineage>
        <taxon>Bacteria</taxon>
        <taxon>Pseudomonadati</taxon>
        <taxon>Pseudomonadota</taxon>
        <taxon>Betaproteobacteria</taxon>
        <taxon>Burkholderiales</taxon>
        <taxon>Burkholderiaceae</taxon>
        <taxon>Caballeronia</taxon>
    </lineage>
</organism>
<dbReference type="PROSITE" id="PS51755">
    <property type="entry name" value="OMPR_PHOB"/>
    <property type="match status" value="1"/>
</dbReference>
<feature type="DNA-binding region" description="OmpR/PhoB-type" evidence="5">
    <location>
        <begin position="171"/>
        <end position="270"/>
    </location>
</feature>
<dbReference type="Gene3D" id="6.10.250.690">
    <property type="match status" value="1"/>
</dbReference>
<proteinExistence type="predicted"/>
<dbReference type="Proteomes" id="UP000054740">
    <property type="component" value="Unassembled WGS sequence"/>
</dbReference>
<dbReference type="Gene3D" id="3.40.50.2300">
    <property type="match status" value="1"/>
</dbReference>
<keyword evidence="3 5" id="KW-0238">DNA-binding</keyword>
<feature type="domain" description="Response regulatory" evidence="7">
    <location>
        <begin position="47"/>
        <end position="162"/>
    </location>
</feature>
<evidence type="ECO:0000256" key="1">
    <source>
        <dbReference type="ARBA" id="ARBA00022553"/>
    </source>
</evidence>
<dbReference type="PANTHER" id="PTHR48111">
    <property type="entry name" value="REGULATOR OF RPOS"/>
    <property type="match status" value="1"/>
</dbReference>
<feature type="compositionally biased region" description="Polar residues" evidence="6">
    <location>
        <begin position="8"/>
        <end position="21"/>
    </location>
</feature>
<dbReference type="GO" id="GO:0000976">
    <property type="term" value="F:transcription cis-regulatory region binding"/>
    <property type="evidence" value="ECO:0007669"/>
    <property type="project" value="TreeGrafter"/>
</dbReference>
<dbReference type="InterPro" id="IPR001867">
    <property type="entry name" value="OmpR/PhoB-type_DNA-bd"/>
</dbReference>